<dbReference type="Pfam" id="PF19631">
    <property type="entry name" value="Trypco2"/>
    <property type="match status" value="1"/>
</dbReference>
<keyword evidence="4" id="KW-1185">Reference proteome</keyword>
<feature type="region of interest" description="Disordered" evidence="1">
    <location>
        <begin position="84"/>
        <end position="103"/>
    </location>
</feature>
<accession>A0A250VWJ3</accession>
<dbReference type="STRING" id="1963.AQJ27_49890"/>
<dbReference type="RefSeq" id="WP_053748183.1">
    <property type="nucleotide sequence ID" value="NZ_BDQI01000053.1"/>
</dbReference>
<feature type="domain" description="Trypsin-co-occurring" evidence="2">
    <location>
        <begin position="7"/>
        <end position="84"/>
    </location>
</feature>
<protein>
    <recommendedName>
        <fullName evidence="2">Trypsin-co-occurring domain-containing protein</fullName>
    </recommendedName>
</protein>
<gene>
    <name evidence="3" type="ORF">SO3561_10022</name>
</gene>
<organism evidence="3 4">
    <name type="scientific">Streptomyces olivochromogenes</name>
    <dbReference type="NCBI Taxonomy" id="1963"/>
    <lineage>
        <taxon>Bacteria</taxon>
        <taxon>Bacillati</taxon>
        <taxon>Actinomycetota</taxon>
        <taxon>Actinomycetes</taxon>
        <taxon>Kitasatosporales</taxon>
        <taxon>Streptomycetaceae</taxon>
        <taxon>Streptomyces</taxon>
    </lineage>
</organism>
<evidence type="ECO:0000259" key="2">
    <source>
        <dbReference type="Pfam" id="PF19631"/>
    </source>
</evidence>
<dbReference type="EMBL" id="BDQI01000053">
    <property type="protein sequence ID" value="GAX58449.1"/>
    <property type="molecule type" value="Genomic_DNA"/>
</dbReference>
<proteinExistence type="predicted"/>
<evidence type="ECO:0000256" key="1">
    <source>
        <dbReference type="SAM" id="MobiDB-lite"/>
    </source>
</evidence>
<dbReference type="InterPro" id="IPR045608">
    <property type="entry name" value="Trypco2"/>
</dbReference>
<comment type="caution">
    <text evidence="3">The sequence shown here is derived from an EMBL/GenBank/DDBJ whole genome shotgun (WGS) entry which is preliminary data.</text>
</comment>
<reference evidence="4" key="1">
    <citation type="submission" date="2017-05" db="EMBL/GenBank/DDBJ databases">
        <title>Streptomyces olivochromogenes NBRC 3561 whole genome shotgun sequence.</title>
        <authorList>
            <person name="Dohra H."/>
            <person name="Kodani S."/>
        </authorList>
    </citation>
    <scope>NUCLEOTIDE SEQUENCE [LARGE SCALE GENOMIC DNA]</scope>
    <source>
        <strain evidence="4">NBRC 3561</strain>
    </source>
</reference>
<sequence length="103" mass="11120">MSDPEGVPLADYIRVLRDQLETAQQEGAGRGVKFGVGAVELEFEVTMTREAGGRGGLKLWVVEAGADGKRSGGRTQRVRMTLTPTDDAGRPLSVIDRLPELPR</sequence>
<evidence type="ECO:0000313" key="4">
    <source>
        <dbReference type="Proteomes" id="UP000217446"/>
    </source>
</evidence>
<dbReference type="AlphaFoldDB" id="A0A250VWJ3"/>
<name>A0A250VWJ3_STROL</name>
<dbReference type="Proteomes" id="UP000217446">
    <property type="component" value="Unassembled WGS sequence"/>
</dbReference>
<evidence type="ECO:0000313" key="3">
    <source>
        <dbReference type="EMBL" id="GAX58449.1"/>
    </source>
</evidence>